<dbReference type="GO" id="GO:0022857">
    <property type="term" value="F:transmembrane transporter activity"/>
    <property type="evidence" value="ECO:0007669"/>
    <property type="project" value="InterPro"/>
</dbReference>
<comment type="caution">
    <text evidence="7">The sequence shown here is derived from an EMBL/GenBank/DDBJ whole genome shotgun (WGS) entry which is preliminary data.</text>
</comment>
<evidence type="ECO:0000256" key="1">
    <source>
        <dbReference type="ARBA" id="ARBA00004651"/>
    </source>
</evidence>
<dbReference type="Proteomes" id="UP000078389">
    <property type="component" value="Unassembled WGS sequence"/>
</dbReference>
<evidence type="ECO:0000256" key="6">
    <source>
        <dbReference type="SAM" id="Phobius"/>
    </source>
</evidence>
<dbReference type="Gene3D" id="1.20.1740.10">
    <property type="entry name" value="Amino acid/polyamine transporter I"/>
    <property type="match status" value="1"/>
</dbReference>
<dbReference type="PANTHER" id="PTHR42770">
    <property type="entry name" value="AMINO ACID TRANSPORTER-RELATED"/>
    <property type="match status" value="1"/>
</dbReference>
<feature type="transmembrane region" description="Helical" evidence="6">
    <location>
        <begin position="384"/>
        <end position="406"/>
    </location>
</feature>
<evidence type="ECO:0000256" key="3">
    <source>
        <dbReference type="ARBA" id="ARBA00022692"/>
    </source>
</evidence>
<reference evidence="7 8" key="1">
    <citation type="submission" date="2016-03" db="EMBL/GenBank/DDBJ databases">
        <title>Genome sequencing of Devosia sp. S37.</title>
        <authorList>
            <person name="Mohd Nor M."/>
        </authorList>
    </citation>
    <scope>NUCLEOTIDE SEQUENCE [LARGE SCALE GENOMIC DNA]</scope>
    <source>
        <strain evidence="7 8">S37</strain>
    </source>
</reference>
<keyword evidence="2" id="KW-1003">Cell membrane</keyword>
<evidence type="ECO:0000256" key="2">
    <source>
        <dbReference type="ARBA" id="ARBA00022475"/>
    </source>
</evidence>
<evidence type="ECO:0008006" key="9">
    <source>
        <dbReference type="Google" id="ProtNLM"/>
    </source>
</evidence>
<feature type="transmembrane region" description="Helical" evidence="6">
    <location>
        <begin position="170"/>
        <end position="194"/>
    </location>
</feature>
<dbReference type="InterPro" id="IPR002293">
    <property type="entry name" value="AA/rel_permease1"/>
</dbReference>
<dbReference type="STRING" id="1770058.A3840_04390"/>
<feature type="transmembrane region" description="Helical" evidence="6">
    <location>
        <begin position="214"/>
        <end position="234"/>
    </location>
</feature>
<dbReference type="AlphaFoldDB" id="A0A178I1R7"/>
<comment type="subcellular location">
    <subcellularLocation>
        <location evidence="1">Cell membrane</location>
        <topology evidence="1">Multi-pass membrane protein</topology>
    </subcellularLocation>
</comment>
<feature type="transmembrane region" description="Helical" evidence="6">
    <location>
        <begin position="31"/>
        <end position="50"/>
    </location>
</feature>
<gene>
    <name evidence="7" type="ORF">A3840_04390</name>
</gene>
<feature type="transmembrane region" description="Helical" evidence="6">
    <location>
        <begin position="112"/>
        <end position="128"/>
    </location>
</feature>
<accession>A0A178I1R7</accession>
<name>A0A178I1R7_9HYPH</name>
<evidence type="ECO:0000313" key="8">
    <source>
        <dbReference type="Proteomes" id="UP000078389"/>
    </source>
</evidence>
<dbReference type="PANTHER" id="PTHR42770:SF16">
    <property type="entry name" value="AMINO ACID PERMEASE"/>
    <property type="match status" value="1"/>
</dbReference>
<feature type="transmembrane region" description="Helical" evidence="6">
    <location>
        <begin position="318"/>
        <end position="336"/>
    </location>
</feature>
<feature type="transmembrane region" description="Helical" evidence="6">
    <location>
        <begin position="262"/>
        <end position="286"/>
    </location>
</feature>
<feature type="transmembrane region" description="Helical" evidence="6">
    <location>
        <begin position="348"/>
        <end position="372"/>
    </location>
</feature>
<keyword evidence="3 6" id="KW-0812">Transmembrane</keyword>
<sequence>MVLAASAPLAVVVALMPIAFAYGNGAGLPGAYFIAVLAMILFAVGYVRIIPFVKNAGAFYAYIAAGFGKEIGLAAAFMSATAYFALCGSTLAALAFFCADLFKTMTGMDTHWAVWGILNTLLIFFVSTRKITSAAIVLTLVLLTEIVIIVALDIAVWMRLGPPAFDLSDFSIPSVFAPGLGIALIYAFNGLAGIEGTAIYQEEAKDRTRTTKRATFIALLLAGVFYIMTAWSLASAVGSGRVAEIAGADPGHFVFAQANDYLGAWSGTMFSVLVITSAFAASLGLFNNASRYVFALARDRVLPATLAKTHPINHSPRNAAVLLGSILLIVIALSAASSLDPLLNVSPALIGIGSISLMLLIVLTSFAIAVFFARKGEISIAKTAAPVAGGLVVGIASWMAITNYSALTGVDSPVVNSLIWVVPATALIGFCLAVYLRAAKPETYKNIGASRVEGA</sequence>
<feature type="transmembrane region" description="Helical" evidence="6">
    <location>
        <begin position="135"/>
        <end position="158"/>
    </location>
</feature>
<dbReference type="InterPro" id="IPR050367">
    <property type="entry name" value="APC_superfamily"/>
</dbReference>
<feature type="transmembrane region" description="Helical" evidence="6">
    <location>
        <begin position="418"/>
        <end position="436"/>
    </location>
</feature>
<dbReference type="EMBL" id="LVVY01000065">
    <property type="protein sequence ID" value="OAM79061.1"/>
    <property type="molecule type" value="Genomic_DNA"/>
</dbReference>
<protein>
    <recommendedName>
        <fullName evidence="9">Amino acid permease</fullName>
    </recommendedName>
</protein>
<keyword evidence="5 6" id="KW-0472">Membrane</keyword>
<dbReference type="GO" id="GO:0005886">
    <property type="term" value="C:plasma membrane"/>
    <property type="evidence" value="ECO:0007669"/>
    <property type="project" value="UniProtKB-SubCell"/>
</dbReference>
<dbReference type="Pfam" id="PF13520">
    <property type="entry name" value="AA_permease_2"/>
    <property type="match status" value="1"/>
</dbReference>
<keyword evidence="4 6" id="KW-1133">Transmembrane helix</keyword>
<proteinExistence type="predicted"/>
<evidence type="ECO:0000256" key="5">
    <source>
        <dbReference type="ARBA" id="ARBA00023136"/>
    </source>
</evidence>
<organism evidence="7 8">
    <name type="scientific">Devosia elaeis</name>
    <dbReference type="NCBI Taxonomy" id="1770058"/>
    <lineage>
        <taxon>Bacteria</taxon>
        <taxon>Pseudomonadati</taxon>
        <taxon>Pseudomonadota</taxon>
        <taxon>Alphaproteobacteria</taxon>
        <taxon>Hyphomicrobiales</taxon>
        <taxon>Devosiaceae</taxon>
        <taxon>Devosia</taxon>
    </lineage>
</organism>
<evidence type="ECO:0000313" key="7">
    <source>
        <dbReference type="EMBL" id="OAM79061.1"/>
    </source>
</evidence>
<dbReference type="PIRSF" id="PIRSF006060">
    <property type="entry name" value="AA_transporter"/>
    <property type="match status" value="1"/>
</dbReference>
<feature type="transmembrane region" description="Helical" evidence="6">
    <location>
        <begin position="71"/>
        <end position="97"/>
    </location>
</feature>
<evidence type="ECO:0000256" key="4">
    <source>
        <dbReference type="ARBA" id="ARBA00022989"/>
    </source>
</evidence>
<keyword evidence="8" id="KW-1185">Reference proteome</keyword>